<dbReference type="AlphaFoldDB" id="A0A1G9QW32"/>
<dbReference type="Pfam" id="PF06180">
    <property type="entry name" value="CbiK"/>
    <property type="match status" value="1"/>
</dbReference>
<keyword evidence="2" id="KW-0479">Metal-binding</keyword>
<dbReference type="GO" id="GO:0046872">
    <property type="term" value="F:metal ion binding"/>
    <property type="evidence" value="ECO:0007669"/>
    <property type="project" value="UniProtKB-KW"/>
</dbReference>
<dbReference type="RefSeq" id="WP_092070747.1">
    <property type="nucleotide sequence ID" value="NZ_FNHB01000002.1"/>
</dbReference>
<dbReference type="SUPFAM" id="SSF53800">
    <property type="entry name" value="Chelatase"/>
    <property type="match status" value="1"/>
</dbReference>
<dbReference type="Gene3D" id="3.40.50.1400">
    <property type="match status" value="2"/>
</dbReference>
<evidence type="ECO:0000256" key="2">
    <source>
        <dbReference type="PIRSR" id="PIRSR033579-3"/>
    </source>
</evidence>
<evidence type="ECO:0000313" key="3">
    <source>
        <dbReference type="EMBL" id="SDM14455.1"/>
    </source>
</evidence>
<dbReference type="GO" id="GO:0016852">
    <property type="term" value="F:sirohydrochlorin cobaltochelatase activity"/>
    <property type="evidence" value="ECO:0007669"/>
    <property type="project" value="InterPro"/>
</dbReference>
<keyword evidence="4" id="KW-1185">Reference proteome</keyword>
<dbReference type="InterPro" id="IPR010388">
    <property type="entry name" value="Anaerobic_Co-chelatase"/>
</dbReference>
<dbReference type="CDD" id="cd03413">
    <property type="entry name" value="CbiK_C"/>
    <property type="match status" value="1"/>
</dbReference>
<dbReference type="PIRSF" id="PIRSF033579">
    <property type="entry name" value="Anaer_Co_chel"/>
    <property type="match status" value="1"/>
</dbReference>
<dbReference type="Proteomes" id="UP000214880">
    <property type="component" value="Unassembled WGS sequence"/>
</dbReference>
<organism evidence="3 4">
    <name type="scientific">Dendrosporobacter quercicolus</name>
    <dbReference type="NCBI Taxonomy" id="146817"/>
    <lineage>
        <taxon>Bacteria</taxon>
        <taxon>Bacillati</taxon>
        <taxon>Bacillota</taxon>
        <taxon>Negativicutes</taxon>
        <taxon>Selenomonadales</taxon>
        <taxon>Sporomusaceae</taxon>
        <taxon>Dendrosporobacter</taxon>
    </lineage>
</organism>
<feature type="binding site" evidence="2">
    <location>
        <position position="184"/>
    </location>
    <ligand>
        <name>Co(2+)</name>
        <dbReference type="ChEBI" id="CHEBI:48828"/>
    </ligand>
</feature>
<feature type="active site" description="Proton acceptor" evidence="1">
    <location>
        <position position="153"/>
    </location>
</feature>
<gene>
    <name evidence="3" type="ORF">SAMN04488502_102300</name>
</gene>
<protein>
    <submittedName>
        <fullName evidence="3">Sirohydrochlorin cobaltochelatase</fullName>
    </submittedName>
</protein>
<keyword evidence="2" id="KW-0170">Cobalt</keyword>
<dbReference type="STRING" id="146817.SAMN04488502_102300"/>
<dbReference type="EMBL" id="FNHB01000002">
    <property type="protein sequence ID" value="SDM14455.1"/>
    <property type="molecule type" value="Genomic_DNA"/>
</dbReference>
<feature type="binding site" evidence="2">
    <location>
        <position position="153"/>
    </location>
    <ligand>
        <name>Co(2+)</name>
        <dbReference type="ChEBI" id="CHEBI:48828"/>
    </ligand>
</feature>
<dbReference type="CDD" id="cd03412">
    <property type="entry name" value="CbiK_N"/>
    <property type="match status" value="1"/>
</dbReference>
<evidence type="ECO:0000256" key="1">
    <source>
        <dbReference type="PIRSR" id="PIRSR033579-1"/>
    </source>
</evidence>
<name>A0A1G9QW32_9FIRM</name>
<accession>A0A1G9QW32</accession>
<evidence type="ECO:0000313" key="4">
    <source>
        <dbReference type="Proteomes" id="UP000214880"/>
    </source>
</evidence>
<proteinExistence type="predicted"/>
<sequence length="273" mass="30591">MKKAILVVSFGTTYLDTLQLNIAAIEDKIRTHFPDFEVRRAFTSRMVIKRLADRAGLHVDTEEQALEKLLAEGYTEVYVQPLHVVAGEEYEKIRRLVVRYAHNKTFAKIRIGRPLLYYMGQEDQPDDYLTVLAAVAKQLPPAGEADALVFMGHGGTHPANAAYAVLQLKFAEAGLERTFVYTVEGFPALEGVIEKLKEHKIRNVRLAPFMLVAGDHAKNDMAGEDDESAKSRLAQAGFKVDVLLKGLGENELIQDIYLQHLRDAISGKHCHKH</sequence>
<dbReference type="GO" id="GO:0019251">
    <property type="term" value="P:anaerobic cobalamin biosynthetic process"/>
    <property type="evidence" value="ECO:0007669"/>
    <property type="project" value="InterPro"/>
</dbReference>
<dbReference type="OrthoDB" id="9770331at2"/>
<feature type="binding site" evidence="2">
    <location>
        <position position="216"/>
    </location>
    <ligand>
        <name>Co(2+)</name>
        <dbReference type="ChEBI" id="CHEBI:48828"/>
    </ligand>
</feature>
<reference evidence="3 4" key="1">
    <citation type="submission" date="2016-10" db="EMBL/GenBank/DDBJ databases">
        <authorList>
            <person name="de Groot N.N."/>
        </authorList>
    </citation>
    <scope>NUCLEOTIDE SEQUENCE [LARGE SCALE GENOMIC DNA]</scope>
    <source>
        <strain evidence="3 4">DSM 1736</strain>
    </source>
</reference>